<dbReference type="PATRIC" id="fig|1235802.3.peg.2844"/>
<gene>
    <name evidence="3" type="ORF">C823_02693</name>
</gene>
<keyword evidence="2" id="KW-0812">Transmembrane</keyword>
<comment type="caution">
    <text evidence="3">The sequence shown here is derived from an EMBL/GenBank/DDBJ whole genome shotgun (WGS) entry which is preliminary data.</text>
</comment>
<dbReference type="AlphaFoldDB" id="N2A8Y4"/>
<keyword evidence="2" id="KW-1133">Transmembrane helix</keyword>
<protein>
    <recommendedName>
        <fullName evidence="5">PrgI family protein</fullName>
    </recommendedName>
</protein>
<keyword evidence="2" id="KW-0472">Membrane</keyword>
<feature type="compositionally biased region" description="Basic and acidic residues" evidence="1">
    <location>
        <begin position="120"/>
        <end position="138"/>
    </location>
</feature>
<name>N2A8Y4_9FIRM</name>
<accession>N2A8Y4</accession>
<dbReference type="Proteomes" id="UP000012589">
    <property type="component" value="Unassembled WGS sequence"/>
</dbReference>
<dbReference type="eggNOG" id="COG3451">
    <property type="taxonomic scope" value="Bacteria"/>
</dbReference>
<evidence type="ECO:0000313" key="4">
    <source>
        <dbReference type="Proteomes" id="UP000012589"/>
    </source>
</evidence>
<proteinExistence type="predicted"/>
<feature type="region of interest" description="Disordered" evidence="1">
    <location>
        <begin position="120"/>
        <end position="150"/>
    </location>
</feature>
<organism evidence="3 4">
    <name type="scientific">Eubacterium plexicaudatum ASF492</name>
    <dbReference type="NCBI Taxonomy" id="1235802"/>
    <lineage>
        <taxon>Bacteria</taxon>
        <taxon>Bacillati</taxon>
        <taxon>Bacillota</taxon>
        <taxon>Clostridia</taxon>
        <taxon>Eubacteriales</taxon>
        <taxon>Eubacteriaceae</taxon>
        <taxon>Eubacterium</taxon>
    </lineage>
</organism>
<dbReference type="InterPro" id="IPR024414">
    <property type="entry name" value="Uncharacterised_PrgI"/>
</dbReference>
<feature type="transmembrane region" description="Helical" evidence="2">
    <location>
        <begin position="49"/>
        <end position="69"/>
    </location>
</feature>
<reference evidence="3 4" key="1">
    <citation type="journal article" date="2014" name="Genome Announc.">
        <title>Draft genome sequences of the altered schaedler flora, a defined bacterial community from gnotobiotic mice.</title>
        <authorList>
            <person name="Wannemuehler M.J."/>
            <person name="Overstreet A.M."/>
            <person name="Ward D.V."/>
            <person name="Phillips G.J."/>
        </authorList>
    </citation>
    <scope>NUCLEOTIDE SEQUENCE [LARGE SCALE GENOMIC DNA]</scope>
    <source>
        <strain evidence="3 4">ASF492</strain>
    </source>
</reference>
<evidence type="ECO:0000256" key="2">
    <source>
        <dbReference type="SAM" id="Phobius"/>
    </source>
</evidence>
<keyword evidence="4" id="KW-1185">Reference proteome</keyword>
<dbReference type="HOGENOM" id="CLU_123819_0_0_9"/>
<evidence type="ECO:0000256" key="1">
    <source>
        <dbReference type="SAM" id="MobiDB-lite"/>
    </source>
</evidence>
<feature type="transmembrane region" description="Helical" evidence="2">
    <location>
        <begin position="21"/>
        <end position="43"/>
    </location>
</feature>
<dbReference type="OrthoDB" id="9790748at2"/>
<dbReference type="STRING" id="1235802.C823_02693"/>
<evidence type="ECO:0008006" key="5">
    <source>
        <dbReference type="Google" id="ProtNLM"/>
    </source>
</evidence>
<dbReference type="EMBL" id="AQFT01000086">
    <property type="protein sequence ID" value="EMZ25842.1"/>
    <property type="molecule type" value="Genomic_DNA"/>
</dbReference>
<dbReference type="Pfam" id="PF12666">
    <property type="entry name" value="PrgI"/>
    <property type="match status" value="1"/>
</dbReference>
<evidence type="ECO:0000313" key="3">
    <source>
        <dbReference type="EMBL" id="EMZ25842.1"/>
    </source>
</evidence>
<sequence>MAYVNVPKDLSRLKTKVMFNLTARQLVCFGCGALVGVPLFFLLKRYLSTSAATLCMVLVMLPFFMLAMYEKNGQPLEKIIHNYVQVRFVRPRHRPYRTNNYYAVLERQYHLNKEVQRIVHKTDSTKTEADPRRAEGDRRRHRAGKAGGQE</sequence>